<dbReference type="Gene3D" id="3.30.70.330">
    <property type="match status" value="1"/>
</dbReference>
<name>A0AA38H5I8_9TREE</name>
<feature type="domain" description="DUF2433" evidence="2">
    <location>
        <begin position="266"/>
        <end position="373"/>
    </location>
</feature>
<feature type="compositionally biased region" description="Low complexity" evidence="1">
    <location>
        <begin position="790"/>
        <end position="807"/>
    </location>
</feature>
<keyword evidence="4" id="KW-1185">Reference proteome</keyword>
<dbReference type="RefSeq" id="XP_052944085.1">
    <property type="nucleotide sequence ID" value="XM_053089023.1"/>
</dbReference>
<dbReference type="InterPro" id="IPR012677">
    <property type="entry name" value="Nucleotide-bd_a/b_plait_sf"/>
</dbReference>
<dbReference type="Proteomes" id="UP001164286">
    <property type="component" value="Unassembled WGS sequence"/>
</dbReference>
<accession>A0AA38H5I8</accession>
<proteinExistence type="predicted"/>
<dbReference type="InterPro" id="IPR035979">
    <property type="entry name" value="RBD_domain_sf"/>
</dbReference>
<feature type="region of interest" description="Disordered" evidence="1">
    <location>
        <begin position="727"/>
        <end position="807"/>
    </location>
</feature>
<dbReference type="SUPFAM" id="SSF54928">
    <property type="entry name" value="RNA-binding domain, RBD"/>
    <property type="match status" value="1"/>
</dbReference>
<feature type="compositionally biased region" description="Low complexity" evidence="1">
    <location>
        <begin position="487"/>
        <end position="510"/>
    </location>
</feature>
<evidence type="ECO:0000313" key="3">
    <source>
        <dbReference type="EMBL" id="KAI9634308.1"/>
    </source>
</evidence>
<evidence type="ECO:0000313" key="4">
    <source>
        <dbReference type="Proteomes" id="UP001164286"/>
    </source>
</evidence>
<dbReference type="Pfam" id="PF10360">
    <property type="entry name" value="DUF2433"/>
    <property type="match status" value="1"/>
</dbReference>
<feature type="compositionally biased region" description="Low complexity" evidence="1">
    <location>
        <begin position="574"/>
        <end position="599"/>
    </location>
</feature>
<organism evidence="3 4">
    <name type="scientific">Dioszegia hungarica</name>
    <dbReference type="NCBI Taxonomy" id="4972"/>
    <lineage>
        <taxon>Eukaryota</taxon>
        <taxon>Fungi</taxon>
        <taxon>Dikarya</taxon>
        <taxon>Basidiomycota</taxon>
        <taxon>Agaricomycotina</taxon>
        <taxon>Tremellomycetes</taxon>
        <taxon>Tremellales</taxon>
        <taxon>Bulleribasidiaceae</taxon>
        <taxon>Dioszegia</taxon>
    </lineage>
</organism>
<dbReference type="AlphaFoldDB" id="A0AA38H5I8"/>
<dbReference type="GeneID" id="77728228"/>
<feature type="compositionally biased region" description="Low complexity" evidence="1">
    <location>
        <begin position="556"/>
        <end position="566"/>
    </location>
</feature>
<evidence type="ECO:0000256" key="1">
    <source>
        <dbReference type="SAM" id="MobiDB-lite"/>
    </source>
</evidence>
<dbReference type="InterPro" id="IPR029052">
    <property type="entry name" value="Metallo-depent_PP-like"/>
</dbReference>
<dbReference type="PANTHER" id="PTHR31987">
    <property type="entry name" value="GLUTAMINASE A-RELATED"/>
    <property type="match status" value="1"/>
</dbReference>
<reference evidence="3" key="1">
    <citation type="journal article" date="2022" name="G3 (Bethesda)">
        <title>High quality genome of the basidiomycete yeast Dioszegia hungarica PDD-24b-2 isolated from cloud water.</title>
        <authorList>
            <person name="Jarrige D."/>
            <person name="Haridas S."/>
            <person name="Bleykasten-Grosshans C."/>
            <person name="Joly M."/>
            <person name="Nadalig T."/>
            <person name="Sancelme M."/>
            <person name="Vuilleumier S."/>
            <person name="Grigoriev I.V."/>
            <person name="Amato P."/>
            <person name="Bringel F."/>
        </authorList>
    </citation>
    <scope>NUCLEOTIDE SEQUENCE</scope>
    <source>
        <strain evidence="3">PDD-24b-2</strain>
    </source>
</reference>
<dbReference type="SUPFAM" id="SSF56300">
    <property type="entry name" value="Metallo-dependent phosphatases"/>
    <property type="match status" value="1"/>
</dbReference>
<sequence length="807" mass="82837">MAATSQVNGLMSPPPTEKASSAGSPARIVLAGKTGRILCVADIRGDFHELNRLIREHEATAVIHTGDFGFINAESLDRMGDKILRHLLQYSPLLPPSTRQSLLAIPTSAGRPALINALNNSSVHFPLSQFPLLLTGAITFPVPVFTVWGLIEDVRVMEKFRTGEYEVHNLSVIDEAATRVLDVGGVRLRLFGLGEGFATIAGGQGTMWTTALQIGELVDTAQRVYDSTETRLFISSAPISRNGLLSQLSAALKADLTISGGLHFRYPASFNEFSVHGDFEAYRHKLTQARETFVGVYQSVKDKVDASLTEPQLALLKKALEVAQNVPESDDGTWTNTWHWVLSDASCGHMLFSITDGRVSAETKSSGLNFSHRALSTPAPPSAPAVNSTQVTPVPRSSAPPESSIKAPPPAAAAPAPVRPAAAAPAVRPPTGLSSANAIRPPAGQIFNAHPGGNPGNGNGFRPPPGQMGMRGMSQRGAGALPNKPEAATTQPAVPAPGPATTATPSTAPAVRPNVAQPPRGPKGPFAPSANTPPAPAAGAGKLDPKSQSAAFANRAQPQATAAASAEKPKETSEAATAEKATPAEPKADAKPTPAAPAANGTLNANGSERRKRPEPRSERSNAPTPPSAAPTPSPAPPAAGAAADASASTPTPTEEKSAEAASGTATPVAPIVDARPKKHELYIRGFVPPVTEADLKGLFPGCEDSDYAYVEFKTEEAMTTALGKATKKVGEKDVQVSVSNPPGSRFGARGGRGGFRGAGGGRGGMRGMARGGRGMGGGAAAAAGGDGGAAAASKPAAAASGEGKKD</sequence>
<feature type="compositionally biased region" description="Low complexity" evidence="1">
    <location>
        <begin position="467"/>
        <end position="480"/>
    </location>
</feature>
<dbReference type="GO" id="GO:0003676">
    <property type="term" value="F:nucleic acid binding"/>
    <property type="evidence" value="ECO:0007669"/>
    <property type="project" value="InterPro"/>
</dbReference>
<feature type="region of interest" description="Disordered" evidence="1">
    <location>
        <begin position="371"/>
        <end position="676"/>
    </location>
</feature>
<feature type="compositionally biased region" description="Low complexity" evidence="1">
    <location>
        <begin position="639"/>
        <end position="653"/>
    </location>
</feature>
<gene>
    <name evidence="3" type="ORF">MKK02DRAFT_34810</name>
</gene>
<dbReference type="EMBL" id="JAKWFO010000008">
    <property type="protein sequence ID" value="KAI9634308.1"/>
    <property type="molecule type" value="Genomic_DNA"/>
</dbReference>
<feature type="compositionally biased region" description="Pro residues" evidence="1">
    <location>
        <begin position="624"/>
        <end position="638"/>
    </location>
</feature>
<feature type="compositionally biased region" description="Low complexity" evidence="1">
    <location>
        <begin position="413"/>
        <end position="430"/>
    </location>
</feature>
<comment type="caution">
    <text evidence="3">The sequence shown here is derived from an EMBL/GenBank/DDBJ whole genome shotgun (WGS) entry which is preliminary data.</text>
</comment>
<protein>
    <recommendedName>
        <fullName evidence="2">DUF2433 domain-containing protein</fullName>
    </recommendedName>
</protein>
<feature type="region of interest" description="Disordered" evidence="1">
    <location>
        <begin position="1"/>
        <end position="24"/>
    </location>
</feature>
<evidence type="ECO:0000259" key="2">
    <source>
        <dbReference type="Pfam" id="PF10360"/>
    </source>
</evidence>
<dbReference type="InterPro" id="IPR052743">
    <property type="entry name" value="Glutaminase_GtaA"/>
</dbReference>
<dbReference type="PANTHER" id="PTHR31987:SF11">
    <property type="entry name" value="DUF2433 DOMAIN-CONTAINING PROTEIN"/>
    <property type="match status" value="1"/>
</dbReference>
<feature type="compositionally biased region" description="Gly residues" evidence="1">
    <location>
        <begin position="749"/>
        <end position="789"/>
    </location>
</feature>
<dbReference type="InterPro" id="IPR018829">
    <property type="entry name" value="DUF2433"/>
</dbReference>